<protein>
    <submittedName>
        <fullName evidence="1">Uncharacterized protein</fullName>
    </submittedName>
</protein>
<proteinExistence type="predicted"/>
<sequence length="113" mass="12281">MRAVRGRRREDGLPGVRRFKVAEGRVRPQGARSCHVFSVSAHPVQSLPPLQLWPAGAAFVRPAGRIAVPFSNGSGGPPLRMPPGAQLHGLQGSFHFSVYRLRGPPDDFAGHLW</sequence>
<dbReference type="AlphaFoldDB" id="S8DGT9"/>
<dbReference type="Proteomes" id="UP000015241">
    <property type="component" value="Unassembled WGS sequence"/>
</dbReference>
<evidence type="ECO:0000313" key="2">
    <source>
        <dbReference type="Proteomes" id="UP000015241"/>
    </source>
</evidence>
<name>S8DGT9_FOMSC</name>
<gene>
    <name evidence="1" type="ORF">FOMPIDRAFT_94749</name>
</gene>
<reference evidence="1 2" key="1">
    <citation type="journal article" date="2012" name="Science">
        <title>The Paleozoic origin of enzymatic lignin decomposition reconstructed from 31 fungal genomes.</title>
        <authorList>
            <person name="Floudas D."/>
            <person name="Binder M."/>
            <person name="Riley R."/>
            <person name="Barry K."/>
            <person name="Blanchette R.A."/>
            <person name="Henrissat B."/>
            <person name="Martinez A.T."/>
            <person name="Otillar R."/>
            <person name="Spatafora J.W."/>
            <person name="Yadav J.S."/>
            <person name="Aerts A."/>
            <person name="Benoit I."/>
            <person name="Boyd A."/>
            <person name="Carlson A."/>
            <person name="Copeland A."/>
            <person name="Coutinho P.M."/>
            <person name="de Vries R.P."/>
            <person name="Ferreira P."/>
            <person name="Findley K."/>
            <person name="Foster B."/>
            <person name="Gaskell J."/>
            <person name="Glotzer D."/>
            <person name="Gorecki P."/>
            <person name="Heitman J."/>
            <person name="Hesse C."/>
            <person name="Hori C."/>
            <person name="Igarashi K."/>
            <person name="Jurgens J.A."/>
            <person name="Kallen N."/>
            <person name="Kersten P."/>
            <person name="Kohler A."/>
            <person name="Kuees U."/>
            <person name="Kumar T.K.A."/>
            <person name="Kuo A."/>
            <person name="LaButti K."/>
            <person name="Larrondo L.F."/>
            <person name="Lindquist E."/>
            <person name="Ling A."/>
            <person name="Lombard V."/>
            <person name="Lucas S."/>
            <person name="Lundell T."/>
            <person name="Martin R."/>
            <person name="McLaughlin D.J."/>
            <person name="Morgenstern I."/>
            <person name="Morin E."/>
            <person name="Murat C."/>
            <person name="Nagy L.G."/>
            <person name="Nolan M."/>
            <person name="Ohm R.A."/>
            <person name="Patyshakuliyeva A."/>
            <person name="Rokas A."/>
            <person name="Ruiz-Duenas F.J."/>
            <person name="Sabat G."/>
            <person name="Salamov A."/>
            <person name="Samejima M."/>
            <person name="Schmutz J."/>
            <person name="Slot J.C."/>
            <person name="St John F."/>
            <person name="Stenlid J."/>
            <person name="Sun H."/>
            <person name="Sun S."/>
            <person name="Syed K."/>
            <person name="Tsang A."/>
            <person name="Wiebenga A."/>
            <person name="Young D."/>
            <person name="Pisabarro A."/>
            <person name="Eastwood D.C."/>
            <person name="Martin F."/>
            <person name="Cullen D."/>
            <person name="Grigoriev I.V."/>
            <person name="Hibbett D.S."/>
        </authorList>
    </citation>
    <scope>NUCLEOTIDE SEQUENCE</scope>
    <source>
        <strain evidence="2">FP-58527</strain>
    </source>
</reference>
<keyword evidence="2" id="KW-1185">Reference proteome</keyword>
<dbReference type="InParanoid" id="S8DGT9"/>
<accession>S8DGT9</accession>
<dbReference type="EMBL" id="KE504374">
    <property type="protein sequence ID" value="EPS92726.1"/>
    <property type="molecule type" value="Genomic_DNA"/>
</dbReference>
<evidence type="ECO:0000313" key="1">
    <source>
        <dbReference type="EMBL" id="EPS92726.1"/>
    </source>
</evidence>
<dbReference type="HOGENOM" id="CLU_2133565_0_0_1"/>
<organism evidence="1 2">
    <name type="scientific">Fomitopsis schrenkii</name>
    <name type="common">Brown rot fungus</name>
    <dbReference type="NCBI Taxonomy" id="2126942"/>
    <lineage>
        <taxon>Eukaryota</taxon>
        <taxon>Fungi</taxon>
        <taxon>Dikarya</taxon>
        <taxon>Basidiomycota</taxon>
        <taxon>Agaricomycotina</taxon>
        <taxon>Agaricomycetes</taxon>
        <taxon>Polyporales</taxon>
        <taxon>Fomitopsis</taxon>
    </lineage>
</organism>